<name>A0ABQ6E3S5_9GAMM</name>
<comment type="caution">
    <text evidence="7">The sequence shown here is derived from an EMBL/GenBank/DDBJ whole genome shotgun (WGS) entry which is preliminary data.</text>
</comment>
<dbReference type="InterPro" id="IPR001123">
    <property type="entry name" value="LeuE-type"/>
</dbReference>
<evidence type="ECO:0000256" key="6">
    <source>
        <dbReference type="SAM" id="Phobius"/>
    </source>
</evidence>
<evidence type="ECO:0000313" key="7">
    <source>
        <dbReference type="EMBL" id="GLS91845.1"/>
    </source>
</evidence>
<organism evidence="7 8">
    <name type="scientific">Psychromonas marina</name>
    <dbReference type="NCBI Taxonomy" id="88364"/>
    <lineage>
        <taxon>Bacteria</taxon>
        <taxon>Pseudomonadati</taxon>
        <taxon>Pseudomonadota</taxon>
        <taxon>Gammaproteobacteria</taxon>
        <taxon>Alteromonadales</taxon>
        <taxon>Psychromonadaceae</taxon>
        <taxon>Psychromonas</taxon>
    </lineage>
</organism>
<protein>
    <submittedName>
        <fullName evidence="7">Lysine transporter LysE</fullName>
    </submittedName>
</protein>
<dbReference type="PANTHER" id="PTHR30086">
    <property type="entry name" value="ARGININE EXPORTER PROTEIN ARGO"/>
    <property type="match status" value="1"/>
</dbReference>
<comment type="subcellular location">
    <subcellularLocation>
        <location evidence="1">Cell membrane</location>
        <topology evidence="1">Multi-pass membrane protein</topology>
    </subcellularLocation>
</comment>
<evidence type="ECO:0000256" key="5">
    <source>
        <dbReference type="ARBA" id="ARBA00023136"/>
    </source>
</evidence>
<evidence type="ECO:0000256" key="3">
    <source>
        <dbReference type="ARBA" id="ARBA00022692"/>
    </source>
</evidence>
<dbReference type="PANTHER" id="PTHR30086:SF20">
    <property type="entry name" value="ARGININE EXPORTER PROTEIN ARGO-RELATED"/>
    <property type="match status" value="1"/>
</dbReference>
<dbReference type="Pfam" id="PF01810">
    <property type="entry name" value="LysE"/>
    <property type="match status" value="1"/>
</dbReference>
<accession>A0ABQ6E3S5</accession>
<keyword evidence="8" id="KW-1185">Reference proteome</keyword>
<feature type="transmembrane region" description="Helical" evidence="6">
    <location>
        <begin position="69"/>
        <end position="88"/>
    </location>
</feature>
<feature type="transmembrane region" description="Helical" evidence="6">
    <location>
        <begin position="173"/>
        <end position="194"/>
    </location>
</feature>
<evidence type="ECO:0000313" key="8">
    <source>
        <dbReference type="Proteomes" id="UP001157353"/>
    </source>
</evidence>
<keyword evidence="4 6" id="KW-1133">Transmembrane helix</keyword>
<gene>
    <name evidence="7" type="ORF">GCM10007916_29150</name>
</gene>
<feature type="transmembrane region" description="Helical" evidence="6">
    <location>
        <begin position="118"/>
        <end position="135"/>
    </location>
</feature>
<dbReference type="RefSeq" id="WP_284204940.1">
    <property type="nucleotide sequence ID" value="NZ_BSPQ01000016.1"/>
</dbReference>
<dbReference type="Proteomes" id="UP001157353">
    <property type="component" value="Unassembled WGS sequence"/>
</dbReference>
<dbReference type="EMBL" id="BSPQ01000016">
    <property type="protein sequence ID" value="GLS91845.1"/>
    <property type="molecule type" value="Genomic_DNA"/>
</dbReference>
<sequence length="198" mass="21969">MLSLYLTYTLSIALLISSPGPVIALVISDSKHGWPTGTIWGGAISAFLLLVCSLFVIHFALVIDEVLLDWGRVVGGLYLGYLGVSILFSKQQYSIVKSHHHDCFWRTMKVGLSNPKDILFFLAFLPSFIVSGQSFVEQSMIFVGIWLVVDMLIMVAYAGVAKKLLVYKRCQTLLFYLPGVFMSMVGVISIYLGLSNLF</sequence>
<keyword evidence="5 6" id="KW-0472">Membrane</keyword>
<feature type="transmembrane region" description="Helical" evidence="6">
    <location>
        <begin position="6"/>
        <end position="27"/>
    </location>
</feature>
<feature type="transmembrane region" description="Helical" evidence="6">
    <location>
        <begin position="141"/>
        <end position="161"/>
    </location>
</feature>
<evidence type="ECO:0000256" key="1">
    <source>
        <dbReference type="ARBA" id="ARBA00004651"/>
    </source>
</evidence>
<keyword evidence="3 6" id="KW-0812">Transmembrane</keyword>
<reference evidence="8" key="1">
    <citation type="journal article" date="2019" name="Int. J. Syst. Evol. Microbiol.">
        <title>The Global Catalogue of Microorganisms (GCM) 10K type strain sequencing project: providing services to taxonomists for standard genome sequencing and annotation.</title>
        <authorList>
            <consortium name="The Broad Institute Genomics Platform"/>
            <consortium name="The Broad Institute Genome Sequencing Center for Infectious Disease"/>
            <person name="Wu L."/>
            <person name="Ma J."/>
        </authorList>
    </citation>
    <scope>NUCLEOTIDE SEQUENCE [LARGE SCALE GENOMIC DNA]</scope>
    <source>
        <strain evidence="8">NBRC 103166</strain>
    </source>
</reference>
<evidence type="ECO:0000256" key="4">
    <source>
        <dbReference type="ARBA" id="ARBA00022989"/>
    </source>
</evidence>
<proteinExistence type="predicted"/>
<feature type="transmembrane region" description="Helical" evidence="6">
    <location>
        <begin position="39"/>
        <end position="63"/>
    </location>
</feature>
<evidence type="ECO:0000256" key="2">
    <source>
        <dbReference type="ARBA" id="ARBA00022475"/>
    </source>
</evidence>
<keyword evidence="2" id="KW-1003">Cell membrane</keyword>